<name>A0A9X9WSX5_9PROT</name>
<organism evidence="2 3">
    <name type="scientific">Neoroseomonas soli</name>
    <dbReference type="NCBI Taxonomy" id="1081025"/>
    <lineage>
        <taxon>Bacteria</taxon>
        <taxon>Pseudomonadati</taxon>
        <taxon>Pseudomonadota</taxon>
        <taxon>Alphaproteobacteria</taxon>
        <taxon>Acetobacterales</taxon>
        <taxon>Acetobacteraceae</taxon>
        <taxon>Neoroseomonas</taxon>
    </lineage>
</organism>
<dbReference type="AlphaFoldDB" id="A0A9X9WSX5"/>
<protein>
    <submittedName>
        <fullName evidence="2">Uncharacterized protein</fullName>
    </submittedName>
</protein>
<keyword evidence="3" id="KW-1185">Reference proteome</keyword>
<comment type="caution">
    <text evidence="2">The sequence shown here is derived from an EMBL/GenBank/DDBJ whole genome shotgun (WGS) entry which is preliminary data.</text>
</comment>
<dbReference type="Proteomes" id="UP001138751">
    <property type="component" value="Unassembled WGS sequence"/>
</dbReference>
<proteinExistence type="predicted"/>
<keyword evidence="1" id="KW-1133">Transmembrane helix</keyword>
<keyword evidence="1" id="KW-0472">Membrane</keyword>
<keyword evidence="1" id="KW-0812">Transmembrane</keyword>
<dbReference type="EMBL" id="JAAEDM010000006">
    <property type="protein sequence ID" value="MBR0670254.1"/>
    <property type="molecule type" value="Genomic_DNA"/>
</dbReference>
<evidence type="ECO:0000256" key="1">
    <source>
        <dbReference type="SAM" id="Phobius"/>
    </source>
</evidence>
<gene>
    <name evidence="2" type="ORF">GXW76_03635</name>
</gene>
<feature type="transmembrane region" description="Helical" evidence="1">
    <location>
        <begin position="31"/>
        <end position="50"/>
    </location>
</feature>
<reference evidence="2" key="1">
    <citation type="submission" date="2020-01" db="EMBL/GenBank/DDBJ databases">
        <authorList>
            <person name="Rat A."/>
        </authorList>
    </citation>
    <scope>NUCLEOTIDE SEQUENCE</scope>
    <source>
        <strain evidence="2">LMG 31231</strain>
    </source>
</reference>
<evidence type="ECO:0000313" key="2">
    <source>
        <dbReference type="EMBL" id="MBR0670254.1"/>
    </source>
</evidence>
<reference evidence="2" key="2">
    <citation type="journal article" date="2021" name="Syst. Appl. Microbiol.">
        <title>Roseomonas hellenica sp. nov., isolated from roots of wild-growing Alkanna tinctoria.</title>
        <authorList>
            <person name="Rat A."/>
            <person name="Naranjo H.D."/>
            <person name="Lebbe L."/>
            <person name="Cnockaert M."/>
            <person name="Krigas N."/>
            <person name="Grigoriadou K."/>
            <person name="Maloupa E."/>
            <person name="Willems A."/>
        </authorList>
    </citation>
    <scope>NUCLEOTIDE SEQUENCE</scope>
    <source>
        <strain evidence="2">LMG 31231</strain>
    </source>
</reference>
<sequence>MTGDTGRAVSSPPHGGFGDGAAAEARWMRGLIVGVLLLAGLAAHVLLRWWPPLAGQPG</sequence>
<dbReference type="RefSeq" id="WP_211860632.1">
    <property type="nucleotide sequence ID" value="NZ_JAAEDM010000006.1"/>
</dbReference>
<evidence type="ECO:0000313" key="3">
    <source>
        <dbReference type="Proteomes" id="UP001138751"/>
    </source>
</evidence>
<accession>A0A9X9WSX5</accession>